<dbReference type="InParanoid" id="A0A7J7CHI2"/>
<keyword evidence="7" id="KW-1185">Reference proteome</keyword>
<evidence type="ECO:0000313" key="6">
    <source>
        <dbReference type="EMBL" id="KAF5733491.1"/>
    </source>
</evidence>
<sequence length="632" mass="71756">MEQPPESGSGSGLVFEEAEKIILRWDSTASEEAREKMIFDCDRDEVNRYLQAVDEIQRSMSTASISSTSEDQKSNNKVNNSATIQIAMARLEDEFRNILLIHTTPIEADSLTDPSSSYSFHSTDESLDESLSFGETFDARVKQQQEDEEQQREGISADSSSFSHSSYRSTSCIREIDLIPEEAINDLQCIAGRMISAGYLRECIQVYGSVRKSAVDASFRRLGIEKLSIGDIQRLEWDALETKIRRWIRAAKICIRILFASEKKLCEQIFEGIGTAIDDACFMETIKGPAIQLFNFAEAISISRRSPEKLFKILDLHDALMDLIPDIEVVFDSKSSDSIRVQAAEILSRLAEAVRGILSEFENAVLREPSRVPVPGGTIHPLTRYVMNYISLISDYKQTLIELIVSKPSAGSRYSGDPTTPDMDFAELEARTPLALHLIWIIVILQFNLDGKSKHYKDASISNLFMMNNVHYIVQKVKGSPELREMIGDDYLRKLTGQFRQAATSYQRATWVKVLYCLRDEGLHVSGSFSSGVSKSALRERFKTFNAMFEEVHRTEATWLVPDSQLREELRISISEKLIPAYRSFLGRFRSHIESGKHPENYIKYSVEDLEDAVLDFFEGYPVSQHLRRRSQ</sequence>
<feature type="region of interest" description="Disordered" evidence="4">
    <location>
        <begin position="141"/>
        <end position="165"/>
    </location>
</feature>
<dbReference type="InterPro" id="IPR016159">
    <property type="entry name" value="Cullin_repeat-like_dom_sf"/>
</dbReference>
<accession>A0A7J7CHI2</accession>
<evidence type="ECO:0000256" key="2">
    <source>
        <dbReference type="ARBA" id="ARBA00022448"/>
    </source>
</evidence>
<feature type="domain" description="Exocyst complex subunit Exo70 C-terminal" evidence="5">
    <location>
        <begin position="246"/>
        <end position="614"/>
    </location>
</feature>
<dbReference type="AlphaFoldDB" id="A0A7J7CHI2"/>
<dbReference type="SUPFAM" id="SSF74788">
    <property type="entry name" value="Cullin repeat-like"/>
    <property type="match status" value="1"/>
</dbReference>
<keyword evidence="3" id="KW-0268">Exocytosis</keyword>
<proteinExistence type="inferred from homology"/>
<dbReference type="GO" id="GO:0006887">
    <property type="term" value="P:exocytosis"/>
    <property type="evidence" value="ECO:0007669"/>
    <property type="project" value="UniProtKB-KW"/>
</dbReference>
<keyword evidence="3" id="KW-0653">Protein transport</keyword>
<dbReference type="Pfam" id="PF20669">
    <property type="entry name" value="Exo70_N"/>
    <property type="match status" value="1"/>
</dbReference>
<dbReference type="InterPro" id="IPR004140">
    <property type="entry name" value="Exo70"/>
</dbReference>
<keyword evidence="2 3" id="KW-0813">Transport</keyword>
<evidence type="ECO:0000256" key="1">
    <source>
        <dbReference type="ARBA" id="ARBA00006756"/>
    </source>
</evidence>
<dbReference type="GO" id="GO:0005546">
    <property type="term" value="F:phosphatidylinositol-4,5-bisphosphate binding"/>
    <property type="evidence" value="ECO:0007669"/>
    <property type="project" value="InterPro"/>
</dbReference>
<feature type="compositionally biased region" description="Low complexity" evidence="4">
    <location>
        <begin position="156"/>
        <end position="165"/>
    </location>
</feature>
<protein>
    <recommendedName>
        <fullName evidence="3">Exocyst subunit Exo70 family protein</fullName>
    </recommendedName>
</protein>
<comment type="similarity">
    <text evidence="1 3">Belongs to the EXO70 family.</text>
</comment>
<dbReference type="Proteomes" id="UP000593562">
    <property type="component" value="Unassembled WGS sequence"/>
</dbReference>
<comment type="caution">
    <text evidence="6">The sequence shown here is derived from an EMBL/GenBank/DDBJ whole genome shotgun (WGS) entry which is preliminary data.</text>
</comment>
<dbReference type="FunCoup" id="A0A7J7CHI2">
    <property type="interactions" value="4265"/>
</dbReference>
<name>A0A7J7CHI2_TRIWF</name>
<dbReference type="GO" id="GO:0015031">
    <property type="term" value="P:protein transport"/>
    <property type="evidence" value="ECO:0007669"/>
    <property type="project" value="UniProtKB-KW"/>
</dbReference>
<dbReference type="PANTHER" id="PTHR12542:SF7">
    <property type="entry name" value="EXOCYST SUBUNIT EXO70 FAMILY PROTEIN"/>
    <property type="match status" value="1"/>
</dbReference>
<dbReference type="GO" id="GO:0000145">
    <property type="term" value="C:exocyst"/>
    <property type="evidence" value="ECO:0007669"/>
    <property type="project" value="InterPro"/>
</dbReference>
<dbReference type="InterPro" id="IPR046364">
    <property type="entry name" value="Exo70_C"/>
</dbReference>
<evidence type="ECO:0000259" key="5">
    <source>
        <dbReference type="Pfam" id="PF03081"/>
    </source>
</evidence>
<evidence type="ECO:0000256" key="3">
    <source>
        <dbReference type="RuleBase" id="RU365026"/>
    </source>
</evidence>
<reference evidence="6 7" key="1">
    <citation type="journal article" date="2020" name="Nat. Commun.">
        <title>Genome of Tripterygium wilfordii and identification of cytochrome P450 involved in triptolide biosynthesis.</title>
        <authorList>
            <person name="Tu L."/>
            <person name="Su P."/>
            <person name="Zhang Z."/>
            <person name="Gao L."/>
            <person name="Wang J."/>
            <person name="Hu T."/>
            <person name="Zhou J."/>
            <person name="Zhang Y."/>
            <person name="Zhao Y."/>
            <person name="Liu Y."/>
            <person name="Song Y."/>
            <person name="Tong Y."/>
            <person name="Lu Y."/>
            <person name="Yang J."/>
            <person name="Xu C."/>
            <person name="Jia M."/>
            <person name="Peters R.J."/>
            <person name="Huang L."/>
            <person name="Gao W."/>
        </authorList>
    </citation>
    <scope>NUCLEOTIDE SEQUENCE [LARGE SCALE GENOMIC DNA]</scope>
    <source>
        <strain evidence="7">cv. XIE 37</strain>
        <tissue evidence="6">Leaf</tissue>
    </source>
</reference>
<evidence type="ECO:0000256" key="4">
    <source>
        <dbReference type="SAM" id="MobiDB-lite"/>
    </source>
</evidence>
<dbReference type="PANTHER" id="PTHR12542">
    <property type="entry name" value="EXOCYST COMPLEX PROTEIN EXO70"/>
    <property type="match status" value="1"/>
</dbReference>
<gene>
    <name evidence="6" type="ORF">HS088_TW17G01035</name>
</gene>
<dbReference type="EMBL" id="JAAARO010000017">
    <property type="protein sequence ID" value="KAF5733491.1"/>
    <property type="molecule type" value="Genomic_DNA"/>
</dbReference>
<dbReference type="Pfam" id="PF03081">
    <property type="entry name" value="Exo70_C"/>
    <property type="match status" value="1"/>
</dbReference>
<dbReference type="Gene3D" id="1.20.1280.170">
    <property type="entry name" value="Exocyst complex component Exo70"/>
    <property type="match status" value="1"/>
</dbReference>
<comment type="function">
    <text evidence="3">Component of the exocyst complex.</text>
</comment>
<dbReference type="OrthoDB" id="1922221at2759"/>
<organism evidence="6 7">
    <name type="scientific">Tripterygium wilfordii</name>
    <name type="common">Thunder God vine</name>
    <dbReference type="NCBI Taxonomy" id="458696"/>
    <lineage>
        <taxon>Eukaryota</taxon>
        <taxon>Viridiplantae</taxon>
        <taxon>Streptophyta</taxon>
        <taxon>Embryophyta</taxon>
        <taxon>Tracheophyta</taxon>
        <taxon>Spermatophyta</taxon>
        <taxon>Magnoliopsida</taxon>
        <taxon>eudicotyledons</taxon>
        <taxon>Gunneridae</taxon>
        <taxon>Pentapetalae</taxon>
        <taxon>rosids</taxon>
        <taxon>fabids</taxon>
        <taxon>Celastrales</taxon>
        <taxon>Celastraceae</taxon>
        <taxon>Tripterygium</taxon>
    </lineage>
</organism>
<evidence type="ECO:0000313" key="7">
    <source>
        <dbReference type="Proteomes" id="UP000593562"/>
    </source>
</evidence>